<evidence type="ECO:0000313" key="1">
    <source>
        <dbReference type="EMBL" id="KTB44133.1"/>
    </source>
</evidence>
<reference evidence="1 2" key="1">
    <citation type="submission" date="2015-12" db="EMBL/GenBank/DDBJ databases">
        <title>Draft genome sequence of Moniliophthora roreri, the causal agent of frosty pod rot of cacao.</title>
        <authorList>
            <person name="Aime M.C."/>
            <person name="Diaz-Valderrama J.R."/>
            <person name="Kijpornyongpan T."/>
            <person name="Phillips-Mora W."/>
        </authorList>
    </citation>
    <scope>NUCLEOTIDE SEQUENCE [LARGE SCALE GENOMIC DNA]</scope>
    <source>
        <strain evidence="1 2">MCA 2952</strain>
    </source>
</reference>
<organism evidence="1 2">
    <name type="scientific">Moniliophthora roreri</name>
    <name type="common">Frosty pod rot fungus</name>
    <name type="synonym">Monilia roreri</name>
    <dbReference type="NCBI Taxonomy" id="221103"/>
    <lineage>
        <taxon>Eukaryota</taxon>
        <taxon>Fungi</taxon>
        <taxon>Dikarya</taxon>
        <taxon>Basidiomycota</taxon>
        <taxon>Agaricomycotina</taxon>
        <taxon>Agaricomycetes</taxon>
        <taxon>Agaricomycetidae</taxon>
        <taxon>Agaricales</taxon>
        <taxon>Marasmiineae</taxon>
        <taxon>Marasmiaceae</taxon>
        <taxon>Moniliophthora</taxon>
    </lineage>
</organism>
<dbReference type="Gene3D" id="1.10.600.10">
    <property type="entry name" value="Farnesyl Diphosphate Synthase"/>
    <property type="match status" value="2"/>
</dbReference>
<accession>A0A0W0G6R9</accession>
<dbReference type="InterPro" id="IPR008949">
    <property type="entry name" value="Isoprenoid_synthase_dom_sf"/>
</dbReference>
<comment type="caution">
    <text evidence="1">The sequence shown here is derived from an EMBL/GenBank/DDBJ whole genome shotgun (WGS) entry which is preliminary data.</text>
</comment>
<gene>
    <name evidence="1" type="ORF">WG66_3288</name>
</gene>
<dbReference type="Pfam" id="PF19086">
    <property type="entry name" value="Terpene_syn_C_2"/>
    <property type="match status" value="2"/>
</dbReference>
<sequence>MASILNPTMINASRHPAYFSSFLVKDCWNEVGKDIQEALDDTIQRCTQPGTKERKKAVYRHENPAGNLYGLMCGGCNVERVAPFVRLIEFLCIIDDVLEDLPHREALIEHEILCKALRGDEIHQTTKNTRPEWISFLRDIRSELLAIDSIRSPALLNTLNKSLRDRDSSPVEFGTIEEYIPYRLLNFDYEFVAHLFLWTTAIDLTAEETESDVLQAFKYSIGVIVGLANDYYSWNKEKLEYKLEGADRIRNAVAVLLKQYRVSEKQAQAEVKKMVISEESRVHTLLSVHESAMSAGLKRYVDTMQVFAGGYEMQFIIVVTGSHLFLATYTGVQLAPDTPAHRVCLNQILISLTIAINDFRDEVLESEKADGDTSPPKSAPNVLTRSDCYHIHRNTRTNPHIIAQELNPRYTNHPEPDVTSQCLLKEASPLTPIMTHASSRNINTSRYPAFFSSFQVKDCWDEMGPIIEGSLHDVIDKCTQPGTRERKRALYRHSNPAGNLFGVCLALCKAERLGIVTKLIEFLCIIDDVLEDLPHEEAVIEHDILCEVLRLGFAPQLTENTRPEWLSFLSEVKEEMLLLDPIRSPSLLQTFEASLQTRDSSAIEFDTIEEYIPYRLVNFDFEFVSQLILWAMALDLSPEDLDLDLLPTYKYSIGVIVGLVNDYFSWNMEKLQLEQDGDRIRNAVAVLLRQYAISERQAQAEVKKIIVGEEAKIRSLLNGHVTAMSEGMRRYLEQLQLFASGYSFWCATAPRYTRVQDLLESDSDQSSDSD</sequence>
<proteinExistence type="predicted"/>
<name>A0A0W0G6R9_MONRR</name>
<evidence type="ECO:0008006" key="3">
    <source>
        <dbReference type="Google" id="ProtNLM"/>
    </source>
</evidence>
<dbReference type="eggNOG" id="ENOG502SPMF">
    <property type="taxonomic scope" value="Eukaryota"/>
</dbReference>
<dbReference type="EMBL" id="LATX01000993">
    <property type="protein sequence ID" value="KTB44133.1"/>
    <property type="molecule type" value="Genomic_DNA"/>
</dbReference>
<evidence type="ECO:0000313" key="2">
    <source>
        <dbReference type="Proteomes" id="UP000054988"/>
    </source>
</evidence>
<dbReference type="Proteomes" id="UP000054988">
    <property type="component" value="Unassembled WGS sequence"/>
</dbReference>
<dbReference type="SUPFAM" id="SSF48576">
    <property type="entry name" value="Terpenoid synthases"/>
    <property type="match status" value="2"/>
</dbReference>
<dbReference type="AlphaFoldDB" id="A0A0W0G6R9"/>
<protein>
    <recommendedName>
        <fullName evidence="3">Terpenoid synthase</fullName>
    </recommendedName>
</protein>